<comment type="caution">
    <text evidence="2">The sequence shown here is derived from an EMBL/GenBank/DDBJ whole genome shotgun (WGS) entry which is preliminary data.</text>
</comment>
<reference evidence="2" key="1">
    <citation type="journal article" date="2014" name="Int. J. Syst. Evol. Microbiol.">
        <title>Complete genome sequence of Corynebacterium casei LMG S-19264T (=DSM 44701T), isolated from a smear-ripened cheese.</title>
        <authorList>
            <consortium name="US DOE Joint Genome Institute (JGI-PGF)"/>
            <person name="Walter F."/>
            <person name="Albersmeier A."/>
            <person name="Kalinowski J."/>
            <person name="Ruckert C."/>
        </authorList>
    </citation>
    <scope>NUCLEOTIDE SEQUENCE</scope>
    <source>
        <strain evidence="2">CGMCC 1.12754</strain>
    </source>
</reference>
<reference evidence="2" key="2">
    <citation type="submission" date="2020-09" db="EMBL/GenBank/DDBJ databases">
        <authorList>
            <person name="Sun Q."/>
            <person name="Zhou Y."/>
        </authorList>
    </citation>
    <scope>NUCLEOTIDE SEQUENCE</scope>
    <source>
        <strain evidence="2">CGMCC 1.12754</strain>
    </source>
</reference>
<dbReference type="Proteomes" id="UP000622860">
    <property type="component" value="Unassembled WGS sequence"/>
</dbReference>
<organism evidence="2 3">
    <name type="scientific">Virgibacillus oceani</name>
    <dbReference type="NCBI Taxonomy" id="1479511"/>
    <lineage>
        <taxon>Bacteria</taxon>
        <taxon>Bacillati</taxon>
        <taxon>Bacillota</taxon>
        <taxon>Bacilli</taxon>
        <taxon>Bacillales</taxon>
        <taxon>Bacillaceae</taxon>
        <taxon>Virgibacillus</taxon>
    </lineage>
</organism>
<evidence type="ECO:0000313" key="2">
    <source>
        <dbReference type="EMBL" id="GGG77581.1"/>
    </source>
</evidence>
<sequence>MQNSSEKKLHTVRPNIPVGGHPIEQGDYLIDTIAINEIADSILKWISFRNPGAIIYGAPRLGKSYAIKYLKRVFDIKYENQWITFVVRTRKMKTPNESRFFEFLLKDVGHELFDKGKADAKRERLVNFFLEKGDGSVRNQVVLFVDDAQRLSSIEFEWLMDIFNELDSYGITLTTILVGQKELSHKRNIYLTTDKQIVGRFMIQENKFYGLREKEELAYLLASYDQISEYPVNSGWSYTRYFFPIGYEQGYRLENETDEIWQSFQMVRSEAGIKRSAEIPMHYMIAIINYVLKKYGANEENVEWPTTSMWREAMIESGYVNAEVIQSSSE</sequence>
<dbReference type="Gene3D" id="3.40.50.300">
    <property type="entry name" value="P-loop containing nucleotide triphosphate hydrolases"/>
    <property type="match status" value="1"/>
</dbReference>
<name>A0A917HFS8_9BACI</name>
<dbReference type="EMBL" id="BMFR01000009">
    <property type="protein sequence ID" value="GGG77581.1"/>
    <property type="molecule type" value="Genomic_DNA"/>
</dbReference>
<protein>
    <recommendedName>
        <fullName evidence="1">ORC1/DEAH AAA+ ATPase domain-containing protein</fullName>
    </recommendedName>
</protein>
<dbReference type="RefSeq" id="WP_188455565.1">
    <property type="nucleotide sequence ID" value="NZ_BMFR01000009.1"/>
</dbReference>
<proteinExistence type="predicted"/>
<keyword evidence="3" id="KW-1185">Reference proteome</keyword>
<evidence type="ECO:0000313" key="3">
    <source>
        <dbReference type="Proteomes" id="UP000622860"/>
    </source>
</evidence>
<feature type="domain" description="ORC1/DEAH AAA+ ATPase" evidence="1">
    <location>
        <begin position="54"/>
        <end position="185"/>
    </location>
</feature>
<dbReference type="InterPro" id="IPR049945">
    <property type="entry name" value="AAA_22"/>
</dbReference>
<dbReference type="InterPro" id="IPR027417">
    <property type="entry name" value="P-loop_NTPase"/>
</dbReference>
<gene>
    <name evidence="2" type="ORF">GCM10011398_23370</name>
</gene>
<dbReference type="AlphaFoldDB" id="A0A917HFS8"/>
<evidence type="ECO:0000259" key="1">
    <source>
        <dbReference type="Pfam" id="PF13401"/>
    </source>
</evidence>
<dbReference type="GO" id="GO:0016887">
    <property type="term" value="F:ATP hydrolysis activity"/>
    <property type="evidence" value="ECO:0007669"/>
    <property type="project" value="InterPro"/>
</dbReference>
<dbReference type="SUPFAM" id="SSF52540">
    <property type="entry name" value="P-loop containing nucleoside triphosphate hydrolases"/>
    <property type="match status" value="1"/>
</dbReference>
<dbReference type="Pfam" id="PF13401">
    <property type="entry name" value="AAA_22"/>
    <property type="match status" value="1"/>
</dbReference>
<accession>A0A917HFS8</accession>